<gene>
    <name evidence="2" type="ORF">MSPICULIGERA_LOCUS10594</name>
</gene>
<sequence>MNAAFVLLFFGLSEAITMECRNLATNVDKTKFQCLPRYFAYIFPLVKSLGDVDMQKRLFEASKEIVTTCSQHSTAQNESYVAFPSRTWRIDRNDEFYNMTELLAEKSVDGPIYQYIVQNDTIQTLDDMRELLVCFLNRDVVEKPEVQPAVIFLFALDYDEIISQYNITTVSAFWEDVMGEFVKNEVIVRVVIVQDSSLSKTVSELFSAIEKKYTGWFNFTANPMTDKNYIQKNYGMCEVLEKKAGGRTGGVVLAFMICSLGYVFSNSNK</sequence>
<organism evidence="2 3">
    <name type="scientific">Mesorhabditis spiculigera</name>
    <dbReference type="NCBI Taxonomy" id="96644"/>
    <lineage>
        <taxon>Eukaryota</taxon>
        <taxon>Metazoa</taxon>
        <taxon>Ecdysozoa</taxon>
        <taxon>Nematoda</taxon>
        <taxon>Chromadorea</taxon>
        <taxon>Rhabditida</taxon>
        <taxon>Rhabditina</taxon>
        <taxon>Rhabditomorpha</taxon>
        <taxon>Rhabditoidea</taxon>
        <taxon>Rhabditidae</taxon>
        <taxon>Mesorhabditinae</taxon>
        <taxon>Mesorhabditis</taxon>
    </lineage>
</organism>
<feature type="non-terminal residue" evidence="2">
    <location>
        <position position="269"/>
    </location>
</feature>
<evidence type="ECO:0000256" key="1">
    <source>
        <dbReference type="SAM" id="Phobius"/>
    </source>
</evidence>
<dbReference type="Proteomes" id="UP001177023">
    <property type="component" value="Unassembled WGS sequence"/>
</dbReference>
<dbReference type="AlphaFoldDB" id="A0AA36FYV9"/>
<reference evidence="2" key="1">
    <citation type="submission" date="2023-06" db="EMBL/GenBank/DDBJ databases">
        <authorList>
            <person name="Delattre M."/>
        </authorList>
    </citation>
    <scope>NUCLEOTIDE SEQUENCE</scope>
    <source>
        <strain evidence="2">AF72</strain>
    </source>
</reference>
<keyword evidence="1" id="KW-1133">Transmembrane helix</keyword>
<keyword evidence="1" id="KW-0472">Membrane</keyword>
<keyword evidence="3" id="KW-1185">Reference proteome</keyword>
<evidence type="ECO:0000313" key="2">
    <source>
        <dbReference type="EMBL" id="CAJ0572202.1"/>
    </source>
</evidence>
<protein>
    <submittedName>
        <fullName evidence="2">Uncharacterized protein</fullName>
    </submittedName>
</protein>
<proteinExistence type="predicted"/>
<comment type="caution">
    <text evidence="2">The sequence shown here is derived from an EMBL/GenBank/DDBJ whole genome shotgun (WGS) entry which is preliminary data.</text>
</comment>
<name>A0AA36FYV9_9BILA</name>
<dbReference type="EMBL" id="CATQJA010002592">
    <property type="protein sequence ID" value="CAJ0572202.1"/>
    <property type="molecule type" value="Genomic_DNA"/>
</dbReference>
<accession>A0AA36FYV9</accession>
<evidence type="ECO:0000313" key="3">
    <source>
        <dbReference type="Proteomes" id="UP001177023"/>
    </source>
</evidence>
<keyword evidence="1" id="KW-0812">Transmembrane</keyword>
<feature type="transmembrane region" description="Helical" evidence="1">
    <location>
        <begin position="244"/>
        <end position="264"/>
    </location>
</feature>